<dbReference type="Gene3D" id="1.10.260.40">
    <property type="entry name" value="lambda repressor-like DNA-binding domains"/>
    <property type="match status" value="2"/>
</dbReference>
<keyword evidence="3" id="KW-0614">Plasmid</keyword>
<dbReference type="InterPro" id="IPR050807">
    <property type="entry name" value="TransReg_Diox_bact_type"/>
</dbReference>
<evidence type="ECO:0000313" key="4">
    <source>
        <dbReference type="Proteomes" id="UP000198286"/>
    </source>
</evidence>
<dbReference type="SUPFAM" id="SSF47413">
    <property type="entry name" value="lambda repressor-like DNA-binding domains"/>
    <property type="match status" value="2"/>
</dbReference>
<dbReference type="GO" id="GO:0003700">
    <property type="term" value="F:DNA-binding transcription factor activity"/>
    <property type="evidence" value="ECO:0007669"/>
    <property type="project" value="TreeGrafter"/>
</dbReference>
<dbReference type="InterPro" id="IPR010982">
    <property type="entry name" value="Lambda_DNA-bd_dom_sf"/>
</dbReference>
<feature type="domain" description="HTH cro/C1-type" evidence="2">
    <location>
        <begin position="96"/>
        <end position="147"/>
    </location>
</feature>
<dbReference type="CDD" id="cd00093">
    <property type="entry name" value="HTH_XRE"/>
    <property type="match status" value="1"/>
</dbReference>
<geneLocation type="plasmid" evidence="3 4">
    <name>unnamed 2</name>
</geneLocation>
<dbReference type="PANTHER" id="PTHR46797:SF1">
    <property type="entry name" value="METHYLPHOSPHONATE SYNTHASE"/>
    <property type="match status" value="1"/>
</dbReference>
<dbReference type="Pfam" id="PF13560">
    <property type="entry name" value="HTH_31"/>
    <property type="match status" value="1"/>
</dbReference>
<organism evidence="3 4">
    <name type="scientific">Mycobacterium intracellulare subsp. chimaera</name>
    <dbReference type="NCBI Taxonomy" id="222805"/>
    <lineage>
        <taxon>Bacteria</taxon>
        <taxon>Bacillati</taxon>
        <taxon>Actinomycetota</taxon>
        <taxon>Actinomycetes</taxon>
        <taxon>Mycobacteriales</taxon>
        <taxon>Mycobacteriaceae</taxon>
        <taxon>Mycobacterium</taxon>
        <taxon>Mycobacterium avium complex (MAC)</taxon>
    </lineage>
</organism>
<keyword evidence="1" id="KW-0238">DNA-binding</keyword>
<dbReference type="InterPro" id="IPR001387">
    <property type="entry name" value="Cro/C1-type_HTH"/>
</dbReference>
<dbReference type="GO" id="GO:0003677">
    <property type="term" value="F:DNA binding"/>
    <property type="evidence" value="ECO:0007669"/>
    <property type="project" value="UniProtKB-KW"/>
</dbReference>
<evidence type="ECO:0000256" key="1">
    <source>
        <dbReference type="ARBA" id="ARBA00023125"/>
    </source>
</evidence>
<reference evidence="3 4" key="1">
    <citation type="journal article" date="2017" name="Lancet Infect. Dis.">
        <title>Global outbreak of severe Mycobacterium chimaera disease after cardiac surgery: a molecular epidemiological study.</title>
        <authorList>
            <person name="van Ingen J."/>
            <person name="Kohl T."/>
            <person name="Kranzer K."/>
            <person name="Hasse B."/>
            <person name="Keller P."/>
            <person name="Szafranska A."/>
            <person name="Hillemann D."/>
            <person name="Chand M."/>
            <person name="Schreiber P."/>
            <person name="Sommerstein R."/>
            <person name="Berger C."/>
            <person name="Genoni M."/>
            <person name="Ruegg C."/>
            <person name="Troillet N."/>
            <person name="Widmer A.F."/>
            <person name="Becker S.L."/>
            <person name="Herrmann M."/>
            <person name="Eckmanns T."/>
            <person name="Haller S."/>
            <person name="Hoeller C."/>
            <person name="Debast S.B."/>
            <person name="Wolfhagen M.J."/>
            <person name="Hopman J."/>
            <person name="Kluytmans J."/>
            <person name="Langelaar M."/>
            <person name="Notermans D.W."/>
            <person name="ten Oever J."/>
            <person name="van den Barselaar P."/>
            <person name="Vonk A.B.A."/>
            <person name="Vos M.C."/>
            <person name="Ahmed N."/>
            <person name="Brown T."/>
            <person name="Crook D."/>
            <person name="Lamagni T."/>
            <person name="Phin N."/>
            <person name="Smith E.G."/>
            <person name="Zambon M."/>
            <person name="Serr A."/>
            <person name="Goetting T."/>
            <person name="Ebner W."/>
            <person name="Thuermer A."/>
            <person name="Utpatel C."/>
            <person name="Sproer C."/>
            <person name="Bunk B."/>
            <person name="Nubel U."/>
            <person name="Bloemberg G."/>
            <person name="Bottger E."/>
            <person name="Niemann S."/>
            <person name="Wagner D."/>
            <person name="Sax H."/>
        </authorList>
    </citation>
    <scope>NUCLEOTIDE SEQUENCE [LARGE SCALE GENOMIC DNA]</scope>
    <source>
        <strain evidence="3 4">ZUERICH-2</strain>
        <plasmid evidence="3 4">unnamed 2</plasmid>
    </source>
</reference>
<gene>
    <name evidence="3" type="ORF">MYCOZU2_05974</name>
</gene>
<protein>
    <submittedName>
        <fullName evidence="3">XRE family transcriptional regulator</fullName>
    </submittedName>
</protein>
<dbReference type="GO" id="GO:0005829">
    <property type="term" value="C:cytosol"/>
    <property type="evidence" value="ECO:0007669"/>
    <property type="project" value="TreeGrafter"/>
</dbReference>
<dbReference type="AlphaFoldDB" id="A0A7U5MRG8"/>
<dbReference type="Pfam" id="PF01381">
    <property type="entry name" value="HTH_3"/>
    <property type="match status" value="1"/>
</dbReference>
<dbReference type="EMBL" id="CP015269">
    <property type="protein sequence ID" value="ASL18319.1"/>
    <property type="molecule type" value="Genomic_DNA"/>
</dbReference>
<evidence type="ECO:0000259" key="2">
    <source>
        <dbReference type="PROSITE" id="PS50943"/>
    </source>
</evidence>
<dbReference type="Proteomes" id="UP000198286">
    <property type="component" value="Plasmid unnamed 2"/>
</dbReference>
<proteinExistence type="predicted"/>
<evidence type="ECO:0000313" key="3">
    <source>
        <dbReference type="EMBL" id="ASL18319.1"/>
    </source>
</evidence>
<name>A0A7U5MRG8_MYCIT</name>
<dbReference type="SMART" id="SM00530">
    <property type="entry name" value="HTH_XRE"/>
    <property type="match status" value="2"/>
</dbReference>
<accession>A0A7U5MRG8</accession>
<feature type="domain" description="HTH cro/C1-type" evidence="2">
    <location>
        <begin position="33"/>
        <end position="83"/>
    </location>
</feature>
<sequence length="163" mass="17699">MSVNLSSYDRSNKARMTRRVLRGFSASEFADTRRARGLSVSDLSRLANTGTSTIHAWEAGTNTPQVDLLARVMKILEAPISQVVKIDPAERYPGDWRVIRGITQPELAAAAKISTGSLRGIERGDIALTDANAATLAALLDITVDEYRAAYTRARQRPPGTTA</sequence>
<dbReference type="PANTHER" id="PTHR46797">
    <property type="entry name" value="HTH-TYPE TRANSCRIPTIONAL REGULATOR"/>
    <property type="match status" value="1"/>
</dbReference>
<dbReference type="PROSITE" id="PS50943">
    <property type="entry name" value="HTH_CROC1"/>
    <property type="match status" value="2"/>
</dbReference>